<reference evidence="3 4" key="1">
    <citation type="submission" date="2015-09" db="EMBL/GenBank/DDBJ databases">
        <title>Host preference determinants of Valsa canker pathogens revealed by comparative genomics.</title>
        <authorList>
            <person name="Yin Z."/>
            <person name="Huang L."/>
        </authorList>
    </citation>
    <scope>NUCLEOTIDE SEQUENCE [LARGE SCALE GENOMIC DNA]</scope>
    <source>
        <strain evidence="3 4">03-1</strain>
    </source>
</reference>
<dbReference type="Proteomes" id="UP000283895">
    <property type="component" value="Unassembled WGS sequence"/>
</dbReference>
<dbReference type="InterPro" id="IPR029184">
    <property type="entry name" value="Sas4_dom"/>
</dbReference>
<feature type="region of interest" description="Disordered" evidence="1">
    <location>
        <begin position="176"/>
        <end position="199"/>
    </location>
</feature>
<sequence length="568" mass="64099">MTATSTRSTRRAESNSLVAHPPHAHPHPHRTTATATRLHHHNQQNSSRPLKRLHDATNLRYDLKSPKKAKITVEIPSKSQYQARLFPENVVESRQQQQQQPQPQQHHHRPATHQQPPTKQHERQAASAPAAAPQPAAPAHTTTAPAPTAPATTTTKDKDLSLTKHQEKVVNGIKHELDRLQPSSADMAASNSQGRKLRSQEGVRFKSELSAYFPEYDEVIGNIPKEYHVLMLETPIVIVDTSPSSASTSLPHREPHPDPSTFPIRTFGDDLFTNLHDSQTIDLSWLESQYKGKTLSDPLPDSYYEPAHRKESRNEKITRNAEKGRSQHEKAQVIRLLDGLKGPDWLKTMGVSGITEGKKKQFEPARAHFVQKCEVVLDKFAKWAAEEKRLKLEKDRAAKATSRASQETSSSKADEEYQGEEEQDAEDEIAEASADEEEAGEDDEEAEESDGDPPDMSDVDASAAKQLHEEAMARSRLAAKSVRRRPVTVPLPPPPQPEFTSFFKKSWQRDAALNKSRRRGRTVLAWGQPIPEPEEHDFELPEEYRDEDMLRARARRMRSLRRGSRHRG</sequence>
<feature type="compositionally biased region" description="Polar residues" evidence="1">
    <location>
        <begin position="402"/>
        <end position="411"/>
    </location>
</feature>
<dbReference type="GO" id="GO:0004402">
    <property type="term" value="F:histone acetyltransferase activity"/>
    <property type="evidence" value="ECO:0007669"/>
    <property type="project" value="TreeGrafter"/>
</dbReference>
<accession>A0A423WWT5</accession>
<dbReference type="Pfam" id="PF15460">
    <property type="entry name" value="SAS4"/>
    <property type="match status" value="1"/>
</dbReference>
<keyword evidence="4" id="KW-1185">Reference proteome</keyword>
<dbReference type="GO" id="GO:0033255">
    <property type="term" value="C:SAS acetyltransferase complex"/>
    <property type="evidence" value="ECO:0007669"/>
    <property type="project" value="InterPro"/>
</dbReference>
<dbReference type="AlphaFoldDB" id="A0A423WWT5"/>
<proteinExistence type="predicted"/>
<dbReference type="EMBL" id="LKEA01000007">
    <property type="protein sequence ID" value="ROW07934.1"/>
    <property type="molecule type" value="Genomic_DNA"/>
</dbReference>
<gene>
    <name evidence="3" type="ORF">VMCG_03399</name>
</gene>
<feature type="region of interest" description="Disordered" evidence="1">
    <location>
        <begin position="1"/>
        <end position="54"/>
    </location>
</feature>
<feature type="region of interest" description="Disordered" evidence="1">
    <location>
        <begin position="393"/>
        <end position="501"/>
    </location>
</feature>
<feature type="compositionally biased region" description="Basic and acidic residues" evidence="1">
    <location>
        <begin position="306"/>
        <end position="330"/>
    </location>
</feature>
<feature type="compositionally biased region" description="Polar residues" evidence="1">
    <location>
        <begin position="181"/>
        <end position="194"/>
    </location>
</feature>
<dbReference type="InterPro" id="IPR038988">
    <property type="entry name" value="Sas4"/>
</dbReference>
<evidence type="ECO:0000313" key="3">
    <source>
        <dbReference type="EMBL" id="ROW07934.1"/>
    </source>
</evidence>
<feature type="region of interest" description="Disordered" evidence="1">
    <location>
        <begin position="297"/>
        <end position="330"/>
    </location>
</feature>
<dbReference type="PANTHER" id="PTHR38422">
    <property type="entry name" value="SOMETHING ABOUT SILENCING PROTEIN 4"/>
    <property type="match status" value="1"/>
</dbReference>
<dbReference type="PANTHER" id="PTHR38422:SF1">
    <property type="entry name" value="SOMETHING ABOUT SILENCING PROTEIN 4"/>
    <property type="match status" value="1"/>
</dbReference>
<feature type="domain" description="Something about silencing protein 4" evidence="2">
    <location>
        <begin position="297"/>
        <end position="392"/>
    </location>
</feature>
<evidence type="ECO:0000256" key="1">
    <source>
        <dbReference type="SAM" id="MobiDB-lite"/>
    </source>
</evidence>
<feature type="compositionally biased region" description="Acidic residues" evidence="1">
    <location>
        <begin position="416"/>
        <end position="458"/>
    </location>
</feature>
<comment type="caution">
    <text evidence="3">The sequence shown here is derived from an EMBL/GenBank/DDBJ whole genome shotgun (WGS) entry which is preliminary data.</text>
</comment>
<dbReference type="OrthoDB" id="1938992at2759"/>
<feature type="region of interest" description="Disordered" evidence="1">
    <location>
        <begin position="90"/>
        <end position="163"/>
    </location>
</feature>
<evidence type="ECO:0000259" key="2">
    <source>
        <dbReference type="Pfam" id="PF15460"/>
    </source>
</evidence>
<name>A0A423WWT5_9PEZI</name>
<evidence type="ECO:0000313" key="4">
    <source>
        <dbReference type="Proteomes" id="UP000283895"/>
    </source>
</evidence>
<protein>
    <recommendedName>
        <fullName evidence="2">Something about silencing protein 4 domain-containing protein</fullName>
    </recommendedName>
</protein>
<organism evidence="3 4">
    <name type="scientific">Cytospora schulzeri</name>
    <dbReference type="NCBI Taxonomy" id="448051"/>
    <lineage>
        <taxon>Eukaryota</taxon>
        <taxon>Fungi</taxon>
        <taxon>Dikarya</taxon>
        <taxon>Ascomycota</taxon>
        <taxon>Pezizomycotina</taxon>
        <taxon>Sordariomycetes</taxon>
        <taxon>Sordariomycetidae</taxon>
        <taxon>Diaporthales</taxon>
        <taxon>Cytosporaceae</taxon>
        <taxon>Cytospora</taxon>
    </lineage>
</organism>
<dbReference type="STRING" id="356882.A0A423WWT5"/>
<feature type="compositionally biased region" description="Low complexity" evidence="1">
    <location>
        <begin position="125"/>
        <end position="154"/>
    </location>
</feature>
<feature type="compositionally biased region" description="Low complexity" evidence="1">
    <location>
        <begin position="95"/>
        <end position="104"/>
    </location>
</feature>